<dbReference type="Gene3D" id="1.10.10.10">
    <property type="entry name" value="Winged helix-like DNA-binding domain superfamily/Winged helix DNA-binding domain"/>
    <property type="match status" value="1"/>
</dbReference>
<evidence type="ECO:0000259" key="2">
    <source>
        <dbReference type="Pfam" id="PF10400"/>
    </source>
</evidence>
<evidence type="ECO:0000313" key="4">
    <source>
        <dbReference type="Proteomes" id="UP000238924"/>
    </source>
</evidence>
<dbReference type="PANTHER" id="PTHR43252">
    <property type="entry name" value="TRANSCRIPTIONAL REGULATOR YQJI"/>
    <property type="match status" value="1"/>
</dbReference>
<accession>A0ABX5B5G3</accession>
<evidence type="ECO:0000313" key="3">
    <source>
        <dbReference type="EMBL" id="PPS21867.1"/>
    </source>
</evidence>
<dbReference type="EMBL" id="JJMJ01000128">
    <property type="protein sequence ID" value="PPS21867.1"/>
    <property type="molecule type" value="Genomic_DNA"/>
</dbReference>
<dbReference type="InterPro" id="IPR036390">
    <property type="entry name" value="WH_DNA-bd_sf"/>
</dbReference>
<dbReference type="RefSeq" id="WP_013112682.1">
    <property type="nucleotide sequence ID" value="NZ_JAWLPZ010000003.1"/>
</dbReference>
<reference evidence="3 4" key="1">
    <citation type="submission" date="2014-04" db="EMBL/GenBank/DDBJ databases">
        <title>Whole genome sequence of 'Brachyspira hampsonii' D13-03603F2.</title>
        <authorList>
            <person name="Patterson A.H."/>
            <person name="Chaban B."/>
            <person name="Fernando C."/>
            <person name="Harding J.C."/>
            <person name="Hill J.E."/>
        </authorList>
    </citation>
    <scope>NUCLEOTIDE SEQUENCE [LARGE SCALE GENOMIC DNA]</scope>
    <source>
        <strain evidence="3 4">D13-03603F2</strain>
    </source>
</reference>
<dbReference type="SUPFAM" id="SSF46785">
    <property type="entry name" value="Winged helix' DNA-binding domain"/>
    <property type="match status" value="1"/>
</dbReference>
<organism evidence="3 4">
    <name type="scientific">Brachyspira murdochii</name>
    <dbReference type="NCBI Taxonomy" id="84378"/>
    <lineage>
        <taxon>Bacteria</taxon>
        <taxon>Pseudomonadati</taxon>
        <taxon>Spirochaetota</taxon>
        <taxon>Spirochaetia</taxon>
        <taxon>Brachyspirales</taxon>
        <taxon>Brachyspiraceae</taxon>
        <taxon>Brachyspira</taxon>
    </lineage>
</organism>
<sequence length="179" mass="21195">MGVLKYAILGLLNQKNMTGYDITKEFEETLCEFWSAKHSQIYPELKSLNEKGMVEYKIEISGTVLEKKLYSITELGRNDFMKWLESKIDIPPTFKDEFRLQLFFSDCLSEKTREELIINHLNQHEKRLEYLKDSQRKFNGIIPEKNTNAFSDYLVLMGAIMREENTCKWLEKCLELCKK</sequence>
<evidence type="ECO:0000259" key="1">
    <source>
        <dbReference type="Pfam" id="PF03551"/>
    </source>
</evidence>
<protein>
    <submittedName>
        <fullName evidence="3">PadR family transcriptional regulator</fullName>
    </submittedName>
</protein>
<dbReference type="PANTHER" id="PTHR43252:SF6">
    <property type="entry name" value="NEGATIVE TRANSCRIPTION REGULATOR PADR"/>
    <property type="match status" value="1"/>
</dbReference>
<gene>
    <name evidence="3" type="ORF">DJ52_08270</name>
</gene>
<dbReference type="Pfam" id="PF03551">
    <property type="entry name" value="PadR"/>
    <property type="match status" value="1"/>
</dbReference>
<dbReference type="Proteomes" id="UP000238924">
    <property type="component" value="Unassembled WGS sequence"/>
</dbReference>
<feature type="domain" description="Transcription regulator PadR N-terminal" evidence="1">
    <location>
        <begin position="8"/>
        <end position="80"/>
    </location>
</feature>
<proteinExistence type="predicted"/>
<dbReference type="Pfam" id="PF10400">
    <property type="entry name" value="Vir_act_alpha_C"/>
    <property type="match status" value="1"/>
</dbReference>
<comment type="caution">
    <text evidence="3">The sequence shown here is derived from an EMBL/GenBank/DDBJ whole genome shotgun (WGS) entry which is preliminary data.</text>
</comment>
<dbReference type="InterPro" id="IPR018309">
    <property type="entry name" value="Tscrpt_reg_PadR_C"/>
</dbReference>
<keyword evidence="4" id="KW-1185">Reference proteome</keyword>
<name>A0ABX5B5G3_9SPIR</name>
<dbReference type="InterPro" id="IPR005149">
    <property type="entry name" value="Tscrpt_reg_PadR_N"/>
</dbReference>
<dbReference type="Gene3D" id="6.10.140.190">
    <property type="match status" value="1"/>
</dbReference>
<feature type="domain" description="Transcription regulator PadR C-terminal" evidence="2">
    <location>
        <begin position="95"/>
        <end position="176"/>
    </location>
</feature>
<dbReference type="InterPro" id="IPR036388">
    <property type="entry name" value="WH-like_DNA-bd_sf"/>
</dbReference>